<evidence type="ECO:0000256" key="15">
    <source>
        <dbReference type="ARBA" id="ARBA00022553"/>
    </source>
</evidence>
<keyword evidence="13" id="KW-0964">Secreted</keyword>
<comment type="cofactor">
    <cofactor evidence="1">
        <name>Ca(2+)</name>
        <dbReference type="ChEBI" id="CHEBI:29108"/>
    </cofactor>
</comment>
<feature type="domain" description="Inhibitor I9" evidence="38">
    <location>
        <begin position="33"/>
        <end position="105"/>
    </location>
</feature>
<dbReference type="GO" id="GO:0005794">
    <property type="term" value="C:Golgi apparatus"/>
    <property type="evidence" value="ECO:0007669"/>
    <property type="project" value="UniProtKB-SubCell"/>
</dbReference>
<evidence type="ECO:0000256" key="12">
    <source>
        <dbReference type="ARBA" id="ARBA00022490"/>
    </source>
</evidence>
<evidence type="ECO:0000256" key="19">
    <source>
        <dbReference type="ARBA" id="ARBA00022729"/>
    </source>
</evidence>
<evidence type="ECO:0000256" key="28">
    <source>
        <dbReference type="ARBA" id="ARBA00023145"/>
    </source>
</evidence>
<evidence type="ECO:0000256" key="1">
    <source>
        <dbReference type="ARBA" id="ARBA00001913"/>
    </source>
</evidence>
<protein>
    <recommendedName>
        <fullName evidence="11">Proprotein convertase subtilisin/kexin type 9</fullName>
    </recommendedName>
    <alternativeName>
        <fullName evidence="35">Proprotein convertase 9</fullName>
    </alternativeName>
    <alternativeName>
        <fullName evidence="34">Subtilisin/kexin-like protease PC9</fullName>
    </alternativeName>
</protein>
<keyword evidence="26" id="KW-0333">Golgi apparatus</keyword>
<dbReference type="AlphaFoldDB" id="A0A444U8F0"/>
<keyword evidence="33" id="KW-0458">Lysosome</keyword>
<dbReference type="InterPro" id="IPR041051">
    <property type="entry name" value="PCSK9_C3"/>
</dbReference>
<keyword evidence="12" id="KW-0963">Cytoplasm</keyword>
<evidence type="ECO:0000256" key="27">
    <source>
        <dbReference type="ARBA" id="ARBA00023098"/>
    </source>
</evidence>
<keyword evidence="23" id="KW-0256">Endoplasmic reticulum</keyword>
<dbReference type="PRINTS" id="PR00723">
    <property type="entry name" value="SUBTILISIN"/>
</dbReference>
<evidence type="ECO:0000256" key="20">
    <source>
        <dbReference type="ARBA" id="ARBA00022753"/>
    </source>
</evidence>
<dbReference type="GO" id="GO:0004252">
    <property type="term" value="F:serine-type endopeptidase activity"/>
    <property type="evidence" value="ECO:0007669"/>
    <property type="project" value="UniProtKB-UniRule"/>
</dbReference>
<dbReference type="GO" id="GO:0005615">
    <property type="term" value="C:extracellular space"/>
    <property type="evidence" value="ECO:0007669"/>
    <property type="project" value="TreeGrafter"/>
</dbReference>
<keyword evidence="31" id="KW-0325">Glycoprotein</keyword>
<keyword evidence="14" id="KW-0153">Cholesterol metabolism</keyword>
<evidence type="ECO:0000256" key="11">
    <source>
        <dbReference type="ARBA" id="ARBA00019781"/>
    </source>
</evidence>
<feature type="domain" description="Peptidase S8/S53" evidence="37">
    <location>
        <begin position="132"/>
        <end position="375"/>
    </location>
</feature>
<evidence type="ECO:0000259" key="40">
    <source>
        <dbReference type="Pfam" id="PF18463"/>
    </source>
</evidence>
<evidence type="ECO:0000256" key="8">
    <source>
        <dbReference type="ARBA" id="ARBA00004613"/>
    </source>
</evidence>
<dbReference type="Pfam" id="PF00082">
    <property type="entry name" value="Peptidase_S8"/>
    <property type="match status" value="1"/>
</dbReference>
<evidence type="ECO:0000256" key="5">
    <source>
        <dbReference type="ARBA" id="ARBA00004371"/>
    </source>
</evidence>
<dbReference type="InterPro" id="IPR010259">
    <property type="entry name" value="S8pro/Inhibitor_I9"/>
</dbReference>
<sequence>MNSLEKRTAPLRGFKDKRLPFNTEDAWRLPGHYLVVLKENTHKSHVTRTIRRLQAKAAKHAYLTQIVQEFYHVFQGFVVKMSSDVLHLALKLPHVDYIEEDSVVFAQSIPWNLDRIVQMHEAAGKYTPPNDGDQVEVYLLDTSIQSNHREIEGRIVVTNFDSVPEEDGARFHRQASKCDSHGTHMAGVVSGRDSGVAKGASVRSVRVLNCQGKGTVSGALAALEFIRGTLIAQPYSPMIVLLPFTGGYSRTLNSVCRLLVRTGVVLIAAAGNYRDDACLYSPASEPEVITVGATNYQDQPMSVGTSGTNFGRCVDIFAPGDDIVSASSDCTTCFTSKSGTSQAAAHVAGIVAVILNANPNLTASEVLQKLLHHSSKHVINEAWFPEEQRLPTPNMVARLPTKVTSEEQLLCRSVWSERSGFSRTATAAAHCREGEEMFSCSSYSRNGKRKGEHIQELAGRKECVASNAFGGQGVHAIARCCTWQKAECQVHVSGDGNDDTAAADSCAKEDHVLTGCSSHSSSGEFSDSVRPQPGQADRRWACSQREGVASHTSCCHAPSIECKVKENGPTGFAEKVTESCEEGWTLTGCNAFSRGSVTHGAYAVQNSCVVTSSGGGKGAAAIAICCRNSQSELSSSGTNHK</sequence>
<evidence type="ECO:0000256" key="17">
    <source>
        <dbReference type="ARBA" id="ARBA00022670"/>
    </source>
</evidence>
<evidence type="ECO:0000256" key="35">
    <source>
        <dbReference type="ARBA" id="ARBA00032870"/>
    </source>
</evidence>
<evidence type="ECO:0000256" key="34">
    <source>
        <dbReference type="ARBA" id="ARBA00032525"/>
    </source>
</evidence>
<dbReference type="EMBL" id="SCEB01215083">
    <property type="protein sequence ID" value="RXM31420.1"/>
    <property type="molecule type" value="Genomic_DNA"/>
</dbReference>
<dbReference type="Gene3D" id="3.30.70.80">
    <property type="entry name" value="Peptidase S8 propeptide/proteinase inhibitor I9"/>
    <property type="match status" value="1"/>
</dbReference>
<keyword evidence="25" id="KW-0106">Calcium</keyword>
<keyword evidence="22" id="KW-0068">Autocatalytic cleavage</keyword>
<dbReference type="Pfam" id="PF18464">
    <property type="entry name" value="PCSK9_C2"/>
    <property type="match status" value="1"/>
</dbReference>
<keyword evidence="29" id="KW-1015">Disulfide bond</keyword>
<dbReference type="SUPFAM" id="SSF52743">
    <property type="entry name" value="Subtilisin-like"/>
    <property type="match status" value="1"/>
</dbReference>
<feature type="active site" description="Charge relay system" evidence="36">
    <location>
        <position position="141"/>
    </location>
</feature>
<dbReference type="Proteomes" id="UP000289886">
    <property type="component" value="Unassembled WGS sequence"/>
</dbReference>
<organism evidence="42 43">
    <name type="scientific">Acipenser ruthenus</name>
    <name type="common">Sterlet sturgeon</name>
    <dbReference type="NCBI Taxonomy" id="7906"/>
    <lineage>
        <taxon>Eukaryota</taxon>
        <taxon>Metazoa</taxon>
        <taxon>Chordata</taxon>
        <taxon>Craniata</taxon>
        <taxon>Vertebrata</taxon>
        <taxon>Euteleostomi</taxon>
        <taxon>Actinopterygii</taxon>
        <taxon>Chondrostei</taxon>
        <taxon>Acipenseriformes</taxon>
        <taxon>Acipenseridae</taxon>
        <taxon>Acipenser</taxon>
    </lineage>
</organism>
<dbReference type="InterPro" id="IPR036852">
    <property type="entry name" value="Peptidase_S8/S53_dom_sf"/>
</dbReference>
<evidence type="ECO:0000256" key="16">
    <source>
        <dbReference type="ARBA" id="ARBA00022641"/>
    </source>
</evidence>
<dbReference type="InterPro" id="IPR034193">
    <property type="entry name" value="PCSK9_ProteinaseK-like"/>
</dbReference>
<evidence type="ECO:0000256" key="26">
    <source>
        <dbReference type="ARBA" id="ARBA00023034"/>
    </source>
</evidence>
<dbReference type="InterPro" id="IPR037045">
    <property type="entry name" value="S8pro/Inhibitor_I9_sf"/>
</dbReference>
<evidence type="ECO:0000256" key="3">
    <source>
        <dbReference type="ARBA" id="ARBA00004240"/>
    </source>
</evidence>
<evidence type="ECO:0000256" key="18">
    <source>
        <dbReference type="ARBA" id="ARBA00022703"/>
    </source>
</evidence>
<dbReference type="InterPro" id="IPR041254">
    <property type="entry name" value="PCSK9_C1"/>
</dbReference>
<dbReference type="Gene3D" id="3.40.50.200">
    <property type="entry name" value="Peptidase S8/S53 domain"/>
    <property type="match status" value="1"/>
</dbReference>
<keyword evidence="32" id="KW-0753">Steroid metabolism</keyword>
<evidence type="ECO:0000259" key="41">
    <source>
        <dbReference type="Pfam" id="PF18464"/>
    </source>
</evidence>
<dbReference type="InterPro" id="IPR000209">
    <property type="entry name" value="Peptidase_S8/S53_dom"/>
</dbReference>
<dbReference type="FunFam" id="2.60.120.690:FF:000001">
    <property type="entry name" value="Proprotein convertase subtilisin/kexin type 9"/>
    <property type="match status" value="1"/>
</dbReference>
<feature type="domain" description="Proprotein convertase subtilisin/kexin type 9 C-terminal" evidence="39">
    <location>
        <begin position="405"/>
        <end position="485"/>
    </location>
</feature>
<evidence type="ECO:0000256" key="21">
    <source>
        <dbReference type="ARBA" id="ARBA00022801"/>
    </source>
</evidence>
<keyword evidence="15" id="KW-0597">Phosphoprotein</keyword>
<evidence type="ECO:0000256" key="24">
    <source>
        <dbReference type="ARBA" id="ARBA00022825"/>
    </source>
</evidence>
<comment type="subunit">
    <text evidence="10">Monomer. Can self-associate to form dimers and higher multimers which may have increased LDLR degrading activity. The precursor protein but not the mature protein may form multimers. Interacts with APOB, VLDLR, LRP8/APOER2 and BACE1. The full-length immature form (pro-PCSK9) interacts with SCNN1A, SCNN1B and SCNN1G. The pro-PCSK9 form (via C-terminal domain) interacts with LDLR. Interacts (via the C-terminal domain) with ANXA2 (via repeat Annexin 1); the interaction inhibits the degradation of LDLR.</text>
</comment>
<evidence type="ECO:0000256" key="4">
    <source>
        <dbReference type="ARBA" id="ARBA00004241"/>
    </source>
</evidence>
<dbReference type="FunFam" id="3.30.70.80:FF:000004">
    <property type="entry name" value="Proprotein convertase subtilisin/kexin type 9"/>
    <property type="match status" value="1"/>
</dbReference>
<keyword evidence="18" id="KW-0053">Apoptosis</keyword>
<dbReference type="InterPro" id="IPR041052">
    <property type="entry name" value="PCSK9_C2"/>
</dbReference>
<dbReference type="InterPro" id="IPR050131">
    <property type="entry name" value="Peptidase_S8_subtilisin-like"/>
</dbReference>
<keyword evidence="17 36" id="KW-0645">Protease</keyword>
<dbReference type="PANTHER" id="PTHR43806">
    <property type="entry name" value="PEPTIDASE S8"/>
    <property type="match status" value="1"/>
</dbReference>
<dbReference type="GO" id="GO:0006915">
    <property type="term" value="P:apoptotic process"/>
    <property type="evidence" value="ECO:0007669"/>
    <property type="project" value="UniProtKB-KW"/>
</dbReference>
<dbReference type="FunFam" id="3.40.50.200:FF:000016">
    <property type="entry name" value="Proprotein convertase subtilisin/kexin type 9"/>
    <property type="match status" value="1"/>
</dbReference>
<keyword evidence="19" id="KW-0732">Signal</keyword>
<evidence type="ECO:0000256" key="13">
    <source>
        <dbReference type="ARBA" id="ARBA00022525"/>
    </source>
</evidence>
<name>A0A444U8F0_ACIRT</name>
<dbReference type="CDD" id="cd04077">
    <property type="entry name" value="Peptidases_S8_PCSK9_ProteinaseK_like"/>
    <property type="match status" value="1"/>
</dbReference>
<dbReference type="GO" id="GO:0008203">
    <property type="term" value="P:cholesterol metabolic process"/>
    <property type="evidence" value="ECO:0007669"/>
    <property type="project" value="UniProtKB-KW"/>
</dbReference>
<evidence type="ECO:0000256" key="7">
    <source>
        <dbReference type="ARBA" id="ARBA00004555"/>
    </source>
</evidence>
<keyword evidence="28" id="KW-0865">Zymogen</keyword>
<evidence type="ECO:0000256" key="6">
    <source>
        <dbReference type="ARBA" id="ARBA00004496"/>
    </source>
</evidence>
<keyword evidence="20" id="KW-0967">Endosome</keyword>
<dbReference type="PROSITE" id="PS51892">
    <property type="entry name" value="SUBTILASE"/>
    <property type="match status" value="1"/>
</dbReference>
<dbReference type="PANTHER" id="PTHR43806:SF60">
    <property type="entry name" value="PROPROTEIN CONVERTASE SUBTILISIN_KEXIN TYPE 9"/>
    <property type="match status" value="1"/>
</dbReference>
<comment type="similarity">
    <text evidence="9 36">Belongs to the peptidase S8 family.</text>
</comment>
<evidence type="ECO:0000259" key="37">
    <source>
        <dbReference type="Pfam" id="PF00082"/>
    </source>
</evidence>
<proteinExistence type="inferred from homology"/>
<evidence type="ECO:0000256" key="29">
    <source>
        <dbReference type="ARBA" id="ARBA00023157"/>
    </source>
</evidence>
<evidence type="ECO:0000259" key="39">
    <source>
        <dbReference type="Pfam" id="PF18459"/>
    </source>
</evidence>
<accession>A0A444U8F0</accession>
<keyword evidence="24 36" id="KW-0720">Serine protease</keyword>
<evidence type="ECO:0000256" key="10">
    <source>
        <dbReference type="ARBA" id="ARBA00011841"/>
    </source>
</evidence>
<evidence type="ECO:0000256" key="25">
    <source>
        <dbReference type="ARBA" id="ARBA00022837"/>
    </source>
</evidence>
<gene>
    <name evidence="42" type="ORF">EOD39_6997</name>
</gene>
<evidence type="ECO:0000256" key="2">
    <source>
        <dbReference type="ARBA" id="ARBA00004177"/>
    </source>
</evidence>
<feature type="domain" description="Proprotein convertase subtilisin/kexin type 9 C-terminal" evidence="41">
    <location>
        <begin position="489"/>
        <end position="554"/>
    </location>
</feature>
<evidence type="ECO:0000256" key="14">
    <source>
        <dbReference type="ARBA" id="ARBA00022548"/>
    </source>
</evidence>
<comment type="caution">
    <text evidence="42">The sequence shown here is derived from an EMBL/GenBank/DDBJ whole genome shotgun (WGS) entry which is preliminary data.</text>
</comment>
<comment type="subcellular location">
    <subcellularLocation>
        <location evidence="4">Cell surface</location>
    </subcellularLocation>
    <subcellularLocation>
        <location evidence="6">Cytoplasm</location>
    </subcellularLocation>
    <subcellularLocation>
        <location evidence="3">Endoplasmic reticulum</location>
    </subcellularLocation>
    <subcellularLocation>
        <location evidence="2">Endosome</location>
    </subcellularLocation>
    <subcellularLocation>
        <location evidence="7">Golgi apparatus</location>
    </subcellularLocation>
    <subcellularLocation>
        <location evidence="5">Lysosome</location>
    </subcellularLocation>
    <subcellularLocation>
        <location evidence="8">Secreted</location>
    </subcellularLocation>
</comment>
<evidence type="ECO:0000256" key="30">
    <source>
        <dbReference type="ARBA" id="ARBA00023166"/>
    </source>
</evidence>
<dbReference type="InterPro" id="IPR015500">
    <property type="entry name" value="Peptidase_S8_subtilisin-rel"/>
</dbReference>
<dbReference type="GO" id="GO:0005783">
    <property type="term" value="C:endoplasmic reticulum"/>
    <property type="evidence" value="ECO:0007669"/>
    <property type="project" value="UniProtKB-SubCell"/>
</dbReference>
<dbReference type="GO" id="GO:0005764">
    <property type="term" value="C:lysosome"/>
    <property type="evidence" value="ECO:0007669"/>
    <property type="project" value="UniProtKB-SubCell"/>
</dbReference>
<feature type="active site" description="Charge relay system" evidence="36">
    <location>
        <position position="181"/>
    </location>
</feature>
<dbReference type="GO" id="GO:0043523">
    <property type="term" value="P:regulation of neuron apoptotic process"/>
    <property type="evidence" value="ECO:0007669"/>
    <property type="project" value="UniProtKB-ARBA"/>
</dbReference>
<evidence type="ECO:0000313" key="42">
    <source>
        <dbReference type="EMBL" id="RXM31420.1"/>
    </source>
</evidence>
<feature type="active site" description="Charge relay system" evidence="36">
    <location>
        <position position="341"/>
    </location>
</feature>
<dbReference type="Pfam" id="PF18459">
    <property type="entry name" value="PCSK9_C1"/>
    <property type="match status" value="1"/>
</dbReference>
<evidence type="ECO:0000259" key="38">
    <source>
        <dbReference type="Pfam" id="PF05922"/>
    </source>
</evidence>
<keyword evidence="27" id="KW-0443">Lipid metabolism</keyword>
<dbReference type="Pfam" id="PF18463">
    <property type="entry name" value="PCSK9_C3"/>
    <property type="match status" value="1"/>
</dbReference>
<keyword evidence="30" id="KW-1207">Sterol metabolism</keyword>
<dbReference type="GO" id="GO:0006508">
    <property type="term" value="P:proteolysis"/>
    <property type="evidence" value="ECO:0007669"/>
    <property type="project" value="UniProtKB-KW"/>
</dbReference>
<evidence type="ECO:0000313" key="43">
    <source>
        <dbReference type="Proteomes" id="UP000289886"/>
    </source>
</evidence>
<keyword evidence="21 36" id="KW-0378">Hydrolase</keyword>
<dbReference type="GO" id="GO:0009986">
    <property type="term" value="C:cell surface"/>
    <property type="evidence" value="ECO:0007669"/>
    <property type="project" value="UniProtKB-SubCell"/>
</dbReference>
<reference evidence="42 43" key="1">
    <citation type="submission" date="2019-01" db="EMBL/GenBank/DDBJ databases">
        <title>Draft Genome and Complete Hox-Cluster Characterization of the Sterlet Sturgeon (Acipenser ruthenus).</title>
        <authorList>
            <person name="Wei Q."/>
        </authorList>
    </citation>
    <scope>NUCLEOTIDE SEQUENCE [LARGE SCALE GENOMIC DNA]</scope>
    <source>
        <strain evidence="42">WHYD16114868_AA</strain>
        <tissue evidence="42">Blood</tissue>
    </source>
</reference>
<evidence type="ECO:0000256" key="33">
    <source>
        <dbReference type="ARBA" id="ARBA00023228"/>
    </source>
</evidence>
<keyword evidence="43" id="KW-1185">Reference proteome</keyword>
<evidence type="ECO:0000256" key="23">
    <source>
        <dbReference type="ARBA" id="ARBA00022824"/>
    </source>
</evidence>
<dbReference type="Gene3D" id="2.60.120.690">
    <property type="entry name" value="Proprotein convertase subtilisin/kexin type 9"/>
    <property type="match status" value="1"/>
</dbReference>
<keyword evidence="16" id="KW-0765">Sulfation</keyword>
<evidence type="ECO:0000256" key="22">
    <source>
        <dbReference type="ARBA" id="ARBA00022813"/>
    </source>
</evidence>
<evidence type="ECO:0000256" key="9">
    <source>
        <dbReference type="ARBA" id="ARBA00011073"/>
    </source>
</evidence>
<evidence type="ECO:0000256" key="31">
    <source>
        <dbReference type="ARBA" id="ARBA00023180"/>
    </source>
</evidence>
<dbReference type="GO" id="GO:0005768">
    <property type="term" value="C:endosome"/>
    <property type="evidence" value="ECO:0007669"/>
    <property type="project" value="UniProtKB-SubCell"/>
</dbReference>
<evidence type="ECO:0000256" key="32">
    <source>
        <dbReference type="ARBA" id="ARBA00023221"/>
    </source>
</evidence>
<dbReference type="Pfam" id="PF05922">
    <property type="entry name" value="Inhibitor_I9"/>
    <property type="match status" value="1"/>
</dbReference>
<evidence type="ECO:0000256" key="36">
    <source>
        <dbReference type="PROSITE-ProRule" id="PRU01240"/>
    </source>
</evidence>
<feature type="domain" description="Proprotein convertase subtilisin/kexin type 9 C-terminal" evidence="40">
    <location>
        <begin position="556"/>
        <end position="628"/>
    </location>
</feature>